<reference evidence="1" key="1">
    <citation type="submission" date="2020-09" db="EMBL/GenBank/DDBJ databases">
        <authorList>
            <person name="Kikuchi T."/>
        </authorList>
    </citation>
    <scope>NUCLEOTIDE SEQUENCE</scope>
    <source>
        <strain evidence="1">SH1</strain>
    </source>
</reference>
<organism evidence="1 2">
    <name type="scientific">Bursaphelenchus okinawaensis</name>
    <dbReference type="NCBI Taxonomy" id="465554"/>
    <lineage>
        <taxon>Eukaryota</taxon>
        <taxon>Metazoa</taxon>
        <taxon>Ecdysozoa</taxon>
        <taxon>Nematoda</taxon>
        <taxon>Chromadorea</taxon>
        <taxon>Rhabditida</taxon>
        <taxon>Tylenchina</taxon>
        <taxon>Tylenchomorpha</taxon>
        <taxon>Aphelenchoidea</taxon>
        <taxon>Aphelenchoididae</taxon>
        <taxon>Bursaphelenchus</taxon>
    </lineage>
</organism>
<dbReference type="Proteomes" id="UP000614601">
    <property type="component" value="Unassembled WGS sequence"/>
</dbReference>
<proteinExistence type="predicted"/>
<dbReference type="EMBL" id="CAJFDH010000003">
    <property type="protein sequence ID" value="CAD5217713.1"/>
    <property type="molecule type" value="Genomic_DNA"/>
</dbReference>
<sequence length="117" mass="13444">MMGLVPVLQHYPFHNAPGKLTNLRPVKLLKRLKILGLKVPTFDGNTRPNDQNEISLKITGMFHASRKKSSIIVIDGTRYCQKEKLYRCEHYFKKTPRTLPPNINTTLHISVAFCIKN</sequence>
<evidence type="ECO:0000313" key="1">
    <source>
        <dbReference type="EMBL" id="CAD5217713.1"/>
    </source>
</evidence>
<accession>A0A811KQZ0</accession>
<protein>
    <submittedName>
        <fullName evidence="1">Uncharacterized protein</fullName>
    </submittedName>
</protein>
<dbReference type="Proteomes" id="UP000783686">
    <property type="component" value="Unassembled WGS sequence"/>
</dbReference>
<gene>
    <name evidence="1" type="ORF">BOKJ2_LOCUS7225</name>
</gene>
<comment type="caution">
    <text evidence="1">The sequence shown here is derived from an EMBL/GenBank/DDBJ whole genome shotgun (WGS) entry which is preliminary data.</text>
</comment>
<dbReference type="AlphaFoldDB" id="A0A811KQZ0"/>
<dbReference type="EMBL" id="CAJFCW020000003">
    <property type="protein sequence ID" value="CAG9108326.1"/>
    <property type="molecule type" value="Genomic_DNA"/>
</dbReference>
<name>A0A811KQZ0_9BILA</name>
<evidence type="ECO:0000313" key="2">
    <source>
        <dbReference type="Proteomes" id="UP000614601"/>
    </source>
</evidence>
<keyword evidence="2" id="KW-1185">Reference proteome</keyword>